<dbReference type="AlphaFoldDB" id="A0A6G0VNG3"/>
<dbReference type="EMBL" id="VUJU01014427">
    <property type="protein sequence ID" value="KAF0702117.1"/>
    <property type="molecule type" value="Genomic_DNA"/>
</dbReference>
<evidence type="ECO:0000313" key="2">
    <source>
        <dbReference type="Proteomes" id="UP000478052"/>
    </source>
</evidence>
<gene>
    <name evidence="1" type="ORF">FWK35_00032969</name>
</gene>
<proteinExistence type="predicted"/>
<dbReference type="Proteomes" id="UP000478052">
    <property type="component" value="Unassembled WGS sequence"/>
</dbReference>
<dbReference type="PANTHER" id="PTHR46880">
    <property type="entry name" value="RAS-ASSOCIATING DOMAIN-CONTAINING PROTEIN"/>
    <property type="match status" value="1"/>
</dbReference>
<feature type="non-terminal residue" evidence="1">
    <location>
        <position position="1"/>
    </location>
</feature>
<dbReference type="OrthoDB" id="6597828at2759"/>
<keyword evidence="2" id="KW-1185">Reference proteome</keyword>
<name>A0A6G0VNG3_APHCR</name>
<evidence type="ECO:0008006" key="3">
    <source>
        <dbReference type="Google" id="ProtNLM"/>
    </source>
</evidence>
<comment type="caution">
    <text evidence="1">The sequence shown here is derived from an EMBL/GenBank/DDBJ whole genome shotgun (WGS) entry which is preliminary data.</text>
</comment>
<dbReference type="PANTHER" id="PTHR46880:SF5">
    <property type="entry name" value="DUF4371 DOMAIN-CONTAINING PROTEIN"/>
    <property type="match status" value="1"/>
</dbReference>
<protein>
    <recommendedName>
        <fullName evidence="3">E3 SUMO-protein ligase KIAA1586-like</fullName>
    </recommendedName>
</protein>
<accession>A0A6G0VNG3</accession>
<organism evidence="1 2">
    <name type="scientific">Aphis craccivora</name>
    <name type="common">Cowpea aphid</name>
    <dbReference type="NCBI Taxonomy" id="307492"/>
    <lineage>
        <taxon>Eukaryota</taxon>
        <taxon>Metazoa</taxon>
        <taxon>Ecdysozoa</taxon>
        <taxon>Arthropoda</taxon>
        <taxon>Hexapoda</taxon>
        <taxon>Insecta</taxon>
        <taxon>Pterygota</taxon>
        <taxon>Neoptera</taxon>
        <taxon>Paraneoptera</taxon>
        <taxon>Hemiptera</taxon>
        <taxon>Sternorrhyncha</taxon>
        <taxon>Aphidomorpha</taxon>
        <taxon>Aphidoidea</taxon>
        <taxon>Aphididae</taxon>
        <taxon>Aphidini</taxon>
        <taxon>Aphis</taxon>
        <taxon>Aphis</taxon>
    </lineage>
</organism>
<feature type="non-terminal residue" evidence="1">
    <location>
        <position position="510"/>
    </location>
</feature>
<sequence length="510" mass="58383">VKLLIELAIDVYNDSRQLTLSAHSWPSRSLSKIHANSQIVSYKDEGLTSQFFYFSPTAALLQYRNPVIYREMLDIVGIHGSVDKYGVDNKFITVRFLTENLEIKSVFLGESKYDIRSAEGLLDSIKIIFRDLGIEDITKEKLTGVTTDGENANTGKNGGLWVRLKQCLKKDIFCMWCVAHRSDLVLSDNESTIMERFGKTYHVYKHIGNQLLKALIQQKLKKATAKGFLRIWKDDDSQKSKIIMTDIELSKKVAVDSITLMENEPYPGGYEEKFMNCLVSEDIEEPNNDIVEDVLRKRLRKEIVLKCKEFLSRRLSVDQENIIERMNKFINARSSIETIQAGRTDVLNLFGEHAVSYFTDDVISLYAAKTLPPCLEMNSSTAKIYHYLKVSKQSLIFSKLVQSFIGLTPHSAGPERAVSVHTILKTNKQSSFNSRVAINSRMYIALNGTGTALFDPMPAVAKFLESKERRRKLPDSDLYKSQEFIQKFFSIDSNLYWYIYVTVNDVKWKL</sequence>
<reference evidence="1 2" key="1">
    <citation type="submission" date="2019-08" db="EMBL/GenBank/DDBJ databases">
        <title>Whole genome of Aphis craccivora.</title>
        <authorList>
            <person name="Voronova N.V."/>
            <person name="Shulinski R.S."/>
            <person name="Bandarenka Y.V."/>
            <person name="Zhorov D.G."/>
            <person name="Warner D."/>
        </authorList>
    </citation>
    <scope>NUCLEOTIDE SEQUENCE [LARGE SCALE GENOMIC DNA]</scope>
    <source>
        <strain evidence="1">180601</strain>
        <tissue evidence="1">Whole Body</tissue>
    </source>
</reference>
<evidence type="ECO:0000313" key="1">
    <source>
        <dbReference type="EMBL" id="KAF0702117.1"/>
    </source>
</evidence>